<reference evidence="2" key="1">
    <citation type="submission" date="2021-01" db="EMBL/GenBank/DDBJ databases">
        <title>YIM 132084 draft genome.</title>
        <authorList>
            <person name="An D."/>
        </authorList>
    </citation>
    <scope>NUCLEOTIDE SEQUENCE</scope>
    <source>
        <strain evidence="2">YIM 132084</strain>
    </source>
</reference>
<evidence type="ECO:0000313" key="3">
    <source>
        <dbReference type="Proteomes" id="UP000663792"/>
    </source>
</evidence>
<dbReference type="Pfam" id="PF13454">
    <property type="entry name" value="NAD_binding_9"/>
    <property type="match status" value="1"/>
</dbReference>
<proteinExistence type="predicted"/>
<evidence type="ECO:0000259" key="1">
    <source>
        <dbReference type="Pfam" id="PF13454"/>
    </source>
</evidence>
<protein>
    <submittedName>
        <fullName evidence="2">FAD/NAD(P)-binding protein</fullName>
    </submittedName>
</protein>
<dbReference type="Proteomes" id="UP000663792">
    <property type="component" value="Unassembled WGS sequence"/>
</dbReference>
<name>A0A939BY76_9ACTN</name>
<dbReference type="EMBL" id="JAERWK010000025">
    <property type="protein sequence ID" value="MBM9469283.1"/>
    <property type="molecule type" value="Genomic_DNA"/>
</dbReference>
<dbReference type="RefSeq" id="WP_205262229.1">
    <property type="nucleotide sequence ID" value="NZ_JAERWK010000025.1"/>
</dbReference>
<sequence length="655" mass="70066">MSDTVSGHPTLELVFVGGGPRTTSLLERLAASAPELLAQVRRPVRITVVDPHPAGGGRVWRDRQSPLLWMNSVAKDVTMFTDASVTCEGPIVPGPALDEWVAGEGRDLITGESPADQLGPDDFASRSVQAAYLDFVFQSAVRSLAASAVPVEVIEQTAIAVDDTPAARQLVTLADGRQLTADVVVLAQGYLDRELDDDEAALDIAARAADLTYLPPGYTADIDLSPLRAGERVLVRGFGLAFIDLMVLTCEGRGGRFVPDPGRTDGLRYLPSGDEPVLIVGSRRGVPYHAKLGYDLPGLGPVPPRYLTPARLGELAGMAPTGTVDWATQIWPLVAKELAHAHYARLFGAHPQRTVGDWADLAAAIDRLDVLQPEFARIAERAVPDPRDRFDLPRIDRPLAGRHFEDRAALSRAVEQYVRDDLDRRADPEHSADRAVFNALLSVYFALSVAITAGHISGPDRVLNVEGHFLGLFSFLASGPPPARLRQLLALVDAGVVEFAGPDLRVEVDGDCFVGRSSVVDEPVVATALVDARLPRPDVRAATDPIIRGLLQRGELAAEDLFDATGRSLGGGQVLADARCRAVRADGSVHPARFLLGPSVSGSAGSGGFARPHFNGPNLRQNDQVARDILRLVAERDELDDGLDGAPVWVGAAHE</sequence>
<dbReference type="SUPFAM" id="SSF51905">
    <property type="entry name" value="FAD/NAD(P)-binding domain"/>
    <property type="match status" value="1"/>
</dbReference>
<organism evidence="2 3">
    <name type="scientific">Nakamurella leprariae</name>
    <dbReference type="NCBI Taxonomy" id="2803911"/>
    <lineage>
        <taxon>Bacteria</taxon>
        <taxon>Bacillati</taxon>
        <taxon>Actinomycetota</taxon>
        <taxon>Actinomycetes</taxon>
        <taxon>Nakamurellales</taxon>
        <taxon>Nakamurellaceae</taxon>
        <taxon>Nakamurella</taxon>
    </lineage>
</organism>
<comment type="caution">
    <text evidence="2">The sequence shown here is derived from an EMBL/GenBank/DDBJ whole genome shotgun (WGS) entry which is preliminary data.</text>
</comment>
<evidence type="ECO:0000313" key="2">
    <source>
        <dbReference type="EMBL" id="MBM9469283.1"/>
    </source>
</evidence>
<dbReference type="InterPro" id="IPR036188">
    <property type="entry name" value="FAD/NAD-bd_sf"/>
</dbReference>
<gene>
    <name evidence="2" type="ORF">JL106_18505</name>
</gene>
<dbReference type="PANTHER" id="PTHR40254:SF1">
    <property type="entry name" value="BLR0577 PROTEIN"/>
    <property type="match status" value="1"/>
</dbReference>
<dbReference type="AlphaFoldDB" id="A0A939BY76"/>
<dbReference type="PANTHER" id="PTHR40254">
    <property type="entry name" value="BLR0577 PROTEIN"/>
    <property type="match status" value="1"/>
</dbReference>
<dbReference type="InterPro" id="IPR038732">
    <property type="entry name" value="HpyO/CreE_NAD-binding"/>
</dbReference>
<dbReference type="InterPro" id="IPR052189">
    <property type="entry name" value="L-asp_N-monooxygenase_NS-form"/>
</dbReference>
<keyword evidence="3" id="KW-1185">Reference proteome</keyword>
<feature type="domain" description="FAD-dependent urate hydroxylase HpyO/Asp monooxygenase CreE-like FAD/NAD(P)-binding" evidence="1">
    <location>
        <begin position="14"/>
        <end position="190"/>
    </location>
</feature>
<accession>A0A939BY76</accession>